<evidence type="ECO:0000256" key="4">
    <source>
        <dbReference type="ARBA" id="ARBA00022840"/>
    </source>
</evidence>
<feature type="domain" description="Helicase C-terminal" evidence="6">
    <location>
        <begin position="1"/>
        <end position="167"/>
    </location>
</feature>
<evidence type="ECO:0000256" key="5">
    <source>
        <dbReference type="SAM" id="MobiDB-lite"/>
    </source>
</evidence>
<dbReference type="Proteomes" id="UP000815325">
    <property type="component" value="Unassembled WGS sequence"/>
</dbReference>
<sequence>MDLTTSEEKHTIHVFLKKSLSRLNEADQNLPQIALLRDLLCRGLGVHHAGLLPIMKEVVEMLVCEGIVKVLFCTETFAMGVNAPTRTVVFDSIHKYDGKSYRYLLPGEYTQMAGRAGRRGLDAVGNVVVAAWDNIPGESDLRNILTGRGVSIESQFRLTYSMILNLLNNEVKVEDVMKCSFSEWRTQRAAPAAAQQLQAVEEGLLRLARTLWPPTNLGCTREDILEYFELNEQVHALTRELQASIMTSKAAQTALIPGRTLIYSNPVNGLPELAVLLGDTPASCLTPQASSAAGAGATSALFRGIGSGPGAAKGERRLALLVLHRPGGVDDQHLKTVQQLAATAPQKGPKPPVTSLPDEFAGMVAIPKGGARDSFGDMRSAKRGDGPGARKVEAGDILNGEWGPGPEAKPDARAEAALVAALRALQKIKDQSPGGLPLLDPRADLKVSDLNLASALTERNSLITLRSQTLAAADPSISEAYALIREERALLAQRCELEHKLSDAGLQALPDFRKRVAVLQHMGYLDPQQKVLLRGRVACEISSTQDELLATELVFSGILGGLNPAEAVALISALVFEEGSDAEPELPENLSNAWKRLTEIALNMANVQVEKGLSVDPSQYVREKLHPGIMQVVYEWAQGKAFAEICSLTNVMEGSIVRAIVRLDQACRELQVS</sequence>
<dbReference type="SMART" id="SM00490">
    <property type="entry name" value="HELICc"/>
    <property type="match status" value="1"/>
</dbReference>
<dbReference type="InterPro" id="IPR050699">
    <property type="entry name" value="RNA-DNA_Helicase"/>
</dbReference>
<keyword evidence="4" id="KW-0067">ATP-binding</keyword>
<gene>
    <name evidence="7" type="ORF">DUNSADRAFT_12902</name>
</gene>
<keyword evidence="1" id="KW-0547">Nucleotide-binding</keyword>
<dbReference type="PANTHER" id="PTHR12131">
    <property type="entry name" value="ATP-DEPENDENT RNA AND DNA HELICASE"/>
    <property type="match status" value="1"/>
</dbReference>
<dbReference type="InterPro" id="IPR027417">
    <property type="entry name" value="P-loop_NTPase"/>
</dbReference>
<dbReference type="CDD" id="cd18795">
    <property type="entry name" value="SF2_C_Ski2"/>
    <property type="match status" value="1"/>
</dbReference>
<dbReference type="InterPro" id="IPR001650">
    <property type="entry name" value="Helicase_C-like"/>
</dbReference>
<name>A0ABQ7H3L8_DUNSA</name>
<feature type="compositionally biased region" description="Basic and acidic residues" evidence="5">
    <location>
        <begin position="371"/>
        <end position="394"/>
    </location>
</feature>
<dbReference type="InterPro" id="IPR012961">
    <property type="entry name" value="Ski2/MTR4_C"/>
</dbReference>
<keyword evidence="3" id="KW-0347">Helicase</keyword>
<dbReference type="PANTHER" id="PTHR12131:SF24">
    <property type="entry name" value="DEXH-BOX ATP-DEPENDENT RNA HELICASE DEXH11"/>
    <property type="match status" value="1"/>
</dbReference>
<protein>
    <submittedName>
        <fullName evidence="7">NUC185 domain-containing protein</fullName>
    </submittedName>
</protein>
<keyword evidence="8" id="KW-1185">Reference proteome</keyword>
<dbReference type="InterPro" id="IPR048392">
    <property type="entry name" value="MTR4-like_stalk"/>
</dbReference>
<evidence type="ECO:0000256" key="1">
    <source>
        <dbReference type="ARBA" id="ARBA00022741"/>
    </source>
</evidence>
<accession>A0ABQ7H3L8</accession>
<organism evidence="7 8">
    <name type="scientific">Dunaliella salina</name>
    <name type="common">Green alga</name>
    <name type="synonym">Protococcus salinus</name>
    <dbReference type="NCBI Taxonomy" id="3046"/>
    <lineage>
        <taxon>Eukaryota</taxon>
        <taxon>Viridiplantae</taxon>
        <taxon>Chlorophyta</taxon>
        <taxon>core chlorophytes</taxon>
        <taxon>Chlorophyceae</taxon>
        <taxon>CS clade</taxon>
        <taxon>Chlamydomonadales</taxon>
        <taxon>Dunaliellaceae</taxon>
        <taxon>Dunaliella</taxon>
    </lineage>
</organism>
<dbReference type="Pfam" id="PF13234">
    <property type="entry name" value="MTR4_beta-barrel"/>
    <property type="match status" value="1"/>
</dbReference>
<dbReference type="Pfam" id="PF21408">
    <property type="entry name" value="MTR4-like_stalk"/>
    <property type="match status" value="1"/>
</dbReference>
<dbReference type="Pfam" id="PF08148">
    <property type="entry name" value="DSHCT"/>
    <property type="match status" value="1"/>
</dbReference>
<evidence type="ECO:0000256" key="3">
    <source>
        <dbReference type="ARBA" id="ARBA00022806"/>
    </source>
</evidence>
<proteinExistence type="predicted"/>
<dbReference type="InterPro" id="IPR025696">
    <property type="entry name" value="Beta-barrel_MTR4"/>
</dbReference>
<evidence type="ECO:0000313" key="8">
    <source>
        <dbReference type="Proteomes" id="UP000815325"/>
    </source>
</evidence>
<evidence type="ECO:0000256" key="2">
    <source>
        <dbReference type="ARBA" id="ARBA00022801"/>
    </source>
</evidence>
<dbReference type="SUPFAM" id="SSF52540">
    <property type="entry name" value="P-loop containing nucleoside triphosphate hydrolases"/>
    <property type="match status" value="1"/>
</dbReference>
<evidence type="ECO:0000259" key="6">
    <source>
        <dbReference type="PROSITE" id="PS51194"/>
    </source>
</evidence>
<reference evidence="7" key="1">
    <citation type="submission" date="2017-08" db="EMBL/GenBank/DDBJ databases">
        <authorList>
            <person name="Polle J.E."/>
            <person name="Barry K."/>
            <person name="Cushman J."/>
            <person name="Schmutz J."/>
            <person name="Tran D."/>
            <person name="Hathwaick L.T."/>
            <person name="Yim W.C."/>
            <person name="Jenkins J."/>
            <person name="Mckie-Krisberg Z.M."/>
            <person name="Prochnik S."/>
            <person name="Lindquist E."/>
            <person name="Dockter R.B."/>
            <person name="Adam C."/>
            <person name="Molina H."/>
            <person name="Bunkerborg J."/>
            <person name="Jin E."/>
            <person name="Buchheim M."/>
            <person name="Magnuson J."/>
        </authorList>
    </citation>
    <scope>NUCLEOTIDE SEQUENCE</scope>
    <source>
        <strain evidence="7">CCAP 19/18</strain>
    </source>
</reference>
<keyword evidence="2" id="KW-0378">Hydrolase</keyword>
<dbReference type="SMART" id="SM01142">
    <property type="entry name" value="DSHCT"/>
    <property type="match status" value="1"/>
</dbReference>
<dbReference type="EMBL" id="MU069485">
    <property type="protein sequence ID" value="KAF5841458.1"/>
    <property type="molecule type" value="Genomic_DNA"/>
</dbReference>
<comment type="caution">
    <text evidence="7">The sequence shown here is derived from an EMBL/GenBank/DDBJ whole genome shotgun (WGS) entry which is preliminary data.</text>
</comment>
<evidence type="ECO:0000313" key="7">
    <source>
        <dbReference type="EMBL" id="KAF5841458.1"/>
    </source>
</evidence>
<dbReference type="Gene3D" id="3.40.50.300">
    <property type="entry name" value="P-loop containing nucleotide triphosphate hydrolases"/>
    <property type="match status" value="1"/>
</dbReference>
<dbReference type="PROSITE" id="PS51194">
    <property type="entry name" value="HELICASE_CTER"/>
    <property type="match status" value="1"/>
</dbReference>
<feature type="region of interest" description="Disordered" evidence="5">
    <location>
        <begin position="371"/>
        <end position="409"/>
    </location>
</feature>
<dbReference type="Gene3D" id="1.10.3380.30">
    <property type="match status" value="1"/>
</dbReference>